<sequence>MVTLREGGGGFREGITAWKMSSSGEADEAGMRKKLFRIMDLRGIGCGSMNVKCTDKAEDNILRVLK</sequence>
<protein>
    <submittedName>
        <fullName evidence="1">Uncharacterized protein</fullName>
    </submittedName>
</protein>
<comment type="caution">
    <text evidence="1">The sequence shown here is derived from an EMBL/GenBank/DDBJ whole genome shotgun (WGS) entry which is preliminary data.</text>
</comment>
<evidence type="ECO:0000313" key="2">
    <source>
        <dbReference type="Proteomes" id="UP000324222"/>
    </source>
</evidence>
<name>A0A5B7DI48_PORTR</name>
<keyword evidence="2" id="KW-1185">Reference proteome</keyword>
<reference evidence="1 2" key="1">
    <citation type="submission" date="2019-05" db="EMBL/GenBank/DDBJ databases">
        <title>Another draft genome of Portunus trituberculatus and its Hox gene families provides insights of decapod evolution.</title>
        <authorList>
            <person name="Jeong J.-H."/>
            <person name="Song I."/>
            <person name="Kim S."/>
            <person name="Choi T."/>
            <person name="Kim D."/>
            <person name="Ryu S."/>
            <person name="Kim W."/>
        </authorList>
    </citation>
    <scope>NUCLEOTIDE SEQUENCE [LARGE SCALE GENOMIC DNA]</scope>
    <source>
        <tissue evidence="1">Muscle</tissue>
    </source>
</reference>
<gene>
    <name evidence="1" type="ORF">E2C01_013691</name>
</gene>
<dbReference type="AlphaFoldDB" id="A0A5B7DI48"/>
<dbReference type="EMBL" id="VSRR010000904">
    <property type="protein sequence ID" value="MPC20736.1"/>
    <property type="molecule type" value="Genomic_DNA"/>
</dbReference>
<evidence type="ECO:0000313" key="1">
    <source>
        <dbReference type="EMBL" id="MPC20736.1"/>
    </source>
</evidence>
<dbReference type="Proteomes" id="UP000324222">
    <property type="component" value="Unassembled WGS sequence"/>
</dbReference>
<organism evidence="1 2">
    <name type="scientific">Portunus trituberculatus</name>
    <name type="common">Swimming crab</name>
    <name type="synonym">Neptunus trituberculatus</name>
    <dbReference type="NCBI Taxonomy" id="210409"/>
    <lineage>
        <taxon>Eukaryota</taxon>
        <taxon>Metazoa</taxon>
        <taxon>Ecdysozoa</taxon>
        <taxon>Arthropoda</taxon>
        <taxon>Crustacea</taxon>
        <taxon>Multicrustacea</taxon>
        <taxon>Malacostraca</taxon>
        <taxon>Eumalacostraca</taxon>
        <taxon>Eucarida</taxon>
        <taxon>Decapoda</taxon>
        <taxon>Pleocyemata</taxon>
        <taxon>Brachyura</taxon>
        <taxon>Eubrachyura</taxon>
        <taxon>Portunoidea</taxon>
        <taxon>Portunidae</taxon>
        <taxon>Portuninae</taxon>
        <taxon>Portunus</taxon>
    </lineage>
</organism>
<accession>A0A5B7DI48</accession>
<proteinExistence type="predicted"/>